<dbReference type="GeneID" id="5955189"/>
<dbReference type="InterPro" id="IPR036525">
    <property type="entry name" value="Tubulin/FtsZ_GTPase_sf"/>
</dbReference>
<evidence type="ECO:0000313" key="2">
    <source>
        <dbReference type="EMBL" id="CAP15403.2"/>
    </source>
</evidence>
<dbReference type="SUPFAM" id="SSF52490">
    <property type="entry name" value="Tubulin nucleotide-binding domain-like"/>
    <property type="match status" value="1"/>
</dbReference>
<gene>
    <name evidence="2" type="primary">ftsZ6</name>
    <name evidence="2" type="ordered locus">OE_6329R</name>
</gene>
<proteinExistence type="predicted"/>
<evidence type="ECO:0000259" key="1">
    <source>
        <dbReference type="Pfam" id="PF00091"/>
    </source>
</evidence>
<dbReference type="KEGG" id="hsl:OE_6329R"/>
<feature type="domain" description="Tubulin/FtsZ GTPase" evidence="1">
    <location>
        <begin position="15"/>
        <end position="186"/>
    </location>
</feature>
<dbReference type="Gene3D" id="3.40.50.1440">
    <property type="entry name" value="Tubulin/FtsZ, GTPase domain"/>
    <property type="match status" value="1"/>
</dbReference>
<reference evidence="2 3" key="1">
    <citation type="journal article" date="2008" name="Genomics">
        <title>Evolution in the laboratory: the genome of Halobacterium salinarum strain R1 compared to that of strain NRC-1.</title>
        <authorList>
            <person name="Pfeiffer F."/>
            <person name="Schuster S.C."/>
            <person name="Broicher A."/>
            <person name="Falb M."/>
            <person name="Palm P."/>
            <person name="Rodewald K."/>
            <person name="Ruepp A."/>
            <person name="Soppa J."/>
            <person name="Tittor J."/>
            <person name="Oesterhelt D."/>
        </authorList>
    </citation>
    <scope>NUCLEOTIDE SEQUENCE [LARGE SCALE GENOMIC DNA]</scope>
    <source>
        <strain evidence="3">ATCC 29341 / DSM 671 / R1</strain>
        <plasmid evidence="3">Plasmid PHS2</plasmid>
    </source>
</reference>
<sequence>MASQNYADRFTRWAVIASGEGGGRIASQFFTRRSNPGIEERIVVMNTNRTDIKNTIQRLEGRFGETDFEDHVVVFGNEEGAGNVFADGERLAEESFDEILRDINTNMGSGADAFMHVATLGGGTGNGSIPYVIRRFKDGVDSTQYEGWMQDIIHAAIGVWPYEDEPPQQQFNAVCGLSRLLRKPDGTQNADMVLLGANSHIAQIDEDDDPRNHPNDAVNERLIEAFDLLVSGGRETQGVIDVQDLISVPSQIGAYHFTPAVATEMNANVYNLEYMFDAAADNAFVPLDVSTTKAAYAIVRAPRSLAEEEITENEVSTAFESWKRDKGIEAPGMSTVSITDDSRNNVDVLLLLGGFDLEPLLDRSWDAYETHKGRLERGRRLGNTSISADQMQRIEENLNEYRRFLEE</sequence>
<dbReference type="EnsemblBacteria" id="CAP15403">
    <property type="protein sequence ID" value="CAP15403"/>
    <property type="gene ID" value="OE_6329R"/>
</dbReference>
<organism evidence="2 3">
    <name type="scientific">Halobacterium salinarum (strain ATCC 29341 / DSM 671 / R1)</name>
    <dbReference type="NCBI Taxonomy" id="478009"/>
    <lineage>
        <taxon>Archaea</taxon>
        <taxon>Methanobacteriati</taxon>
        <taxon>Methanobacteriota</taxon>
        <taxon>Stenosarchaea group</taxon>
        <taxon>Halobacteria</taxon>
        <taxon>Halobacteriales</taxon>
        <taxon>Halobacteriaceae</taxon>
        <taxon>Halobacterium</taxon>
        <taxon>Halobacterium salinarum NRC-34001</taxon>
    </lineage>
</organism>
<name>B0R998_HALS3</name>
<evidence type="ECO:0000313" key="3">
    <source>
        <dbReference type="Proteomes" id="UP000001321"/>
    </source>
</evidence>
<protein>
    <submittedName>
        <fullName evidence="2">FtsZ family protein, noncanonical</fullName>
    </submittedName>
</protein>
<dbReference type="RefSeq" id="WP_049892678.1">
    <property type="nucleotide sequence ID" value="NC_010369.1"/>
</dbReference>
<dbReference type="EMBL" id="AM774417">
    <property type="protein sequence ID" value="CAP15403.2"/>
    <property type="molecule type" value="Genomic_DNA"/>
</dbReference>
<accession>B0R998</accession>
<keyword evidence="2" id="KW-0614">Plasmid</keyword>
<dbReference type="Pfam" id="PF00091">
    <property type="entry name" value="Tubulin"/>
    <property type="match status" value="1"/>
</dbReference>
<dbReference type="InterPro" id="IPR003008">
    <property type="entry name" value="Tubulin_FtsZ_GTPase"/>
</dbReference>
<dbReference type="AlphaFoldDB" id="B0R998"/>
<geneLocation type="plasmid" evidence="2 3">
    <name>PHS2</name>
</geneLocation>
<dbReference type="HOGENOM" id="CLU_670149_0_0_2"/>
<dbReference type="GO" id="GO:0005525">
    <property type="term" value="F:GTP binding"/>
    <property type="evidence" value="ECO:0007669"/>
    <property type="project" value="InterPro"/>
</dbReference>
<dbReference type="Proteomes" id="UP000001321">
    <property type="component" value="Plasmid PHS2"/>
</dbReference>